<sequence length="175" mass="19882">MKVDLTCLMWLMALHGPTLQDKVTQLPASNSVREGEDRIVNCTYELTISGGTQYLQWYRQDTNSAPKYIIQTYKTGGETKQNKANENEDRLSTSLNTSVKFTSLKITNLRLNDSAVYYCALKATAMQFIQEAYQKPGVISEQLSVIVYTHQCTAVQPTLLYTLEEIIVIHKTFKK</sequence>
<dbReference type="PROSITE" id="PS50835">
    <property type="entry name" value="IG_LIKE"/>
    <property type="match status" value="1"/>
</dbReference>
<reference evidence="9 10" key="1">
    <citation type="submission" date="2021-05" db="EMBL/GenBank/DDBJ databases">
        <authorList>
            <person name="Zahm M."/>
            <person name="Klopp C."/>
            <person name="Cabau C."/>
            <person name="Kuhl H."/>
            <person name="Suciu R."/>
            <person name="Ciorpac M."/>
            <person name="Holostenco D."/>
            <person name="Gessner J."/>
            <person name="Wuertz S."/>
            <person name="Hohne C."/>
            <person name="Stock M."/>
            <person name="Gislard M."/>
            <person name="Lluch J."/>
            <person name="Milhes M."/>
            <person name="Lampietro C."/>
            <person name="Lopez Roques C."/>
            <person name="Donnadieu C."/>
            <person name="Du K."/>
            <person name="Schartl M."/>
            <person name="Guiguen Y."/>
        </authorList>
    </citation>
    <scope>NUCLEOTIDE SEQUENCE [LARGE SCALE GENOMIC DNA]</scope>
    <source>
        <strain evidence="9">Hh-F2</strain>
        <tissue evidence="9">Blood</tissue>
    </source>
</reference>
<organism evidence="9 10">
    <name type="scientific">Huso huso</name>
    <name type="common">Beluga</name>
    <name type="synonym">Acipenser huso</name>
    <dbReference type="NCBI Taxonomy" id="61971"/>
    <lineage>
        <taxon>Eukaryota</taxon>
        <taxon>Metazoa</taxon>
        <taxon>Chordata</taxon>
        <taxon>Craniata</taxon>
        <taxon>Vertebrata</taxon>
        <taxon>Euteleostomi</taxon>
        <taxon>Actinopterygii</taxon>
        <taxon>Chondrostei</taxon>
        <taxon>Acipenseriformes</taxon>
        <taxon>Acipenseridae</taxon>
        <taxon>Huso</taxon>
    </lineage>
</organism>
<keyword evidence="5" id="KW-0393">Immunoglobulin domain</keyword>
<dbReference type="PANTHER" id="PTHR19343:SF13">
    <property type="entry name" value="T CELL RECEPTOR ALPHA VARIABLE 21"/>
    <property type="match status" value="1"/>
</dbReference>
<evidence type="ECO:0000256" key="4">
    <source>
        <dbReference type="ARBA" id="ARBA00023170"/>
    </source>
</evidence>
<gene>
    <name evidence="9" type="ORF">HHUSO_G23067</name>
</gene>
<dbReference type="InterPro" id="IPR013106">
    <property type="entry name" value="Ig_V-set"/>
</dbReference>
<evidence type="ECO:0000256" key="7">
    <source>
        <dbReference type="SAM" id="SignalP"/>
    </source>
</evidence>
<name>A0ABR0YWR2_HUSHU</name>
<dbReference type="SUPFAM" id="SSF48726">
    <property type="entry name" value="Immunoglobulin"/>
    <property type="match status" value="1"/>
</dbReference>
<evidence type="ECO:0000259" key="8">
    <source>
        <dbReference type="PROSITE" id="PS50835"/>
    </source>
</evidence>
<protein>
    <recommendedName>
        <fullName evidence="8">Ig-like domain-containing protein</fullName>
    </recommendedName>
</protein>
<feature type="domain" description="Ig-like" evidence="8">
    <location>
        <begin position="17"/>
        <end position="130"/>
    </location>
</feature>
<keyword evidence="2" id="KW-0391">Immunity</keyword>
<keyword evidence="3" id="KW-1064">Adaptive immunity</keyword>
<dbReference type="PANTHER" id="PTHR19343">
    <property type="entry name" value="T CELL RECEPTOR ALPHA VARIABLE 1-2"/>
    <property type="match status" value="1"/>
</dbReference>
<dbReference type="Pfam" id="PF07686">
    <property type="entry name" value="V-set"/>
    <property type="match status" value="1"/>
</dbReference>
<accession>A0ABR0YWR2</accession>
<proteinExistence type="predicted"/>
<keyword evidence="10" id="KW-1185">Reference proteome</keyword>
<keyword evidence="4" id="KW-0675">Receptor</keyword>
<dbReference type="Gene3D" id="2.60.40.10">
    <property type="entry name" value="Immunoglobulins"/>
    <property type="match status" value="1"/>
</dbReference>
<evidence type="ECO:0000256" key="2">
    <source>
        <dbReference type="ARBA" id="ARBA00022859"/>
    </source>
</evidence>
<dbReference type="InterPro" id="IPR003599">
    <property type="entry name" value="Ig_sub"/>
</dbReference>
<feature type="signal peptide" evidence="7">
    <location>
        <begin position="1"/>
        <end position="20"/>
    </location>
</feature>
<evidence type="ECO:0000256" key="3">
    <source>
        <dbReference type="ARBA" id="ARBA00023130"/>
    </source>
</evidence>
<dbReference type="SMART" id="SM00409">
    <property type="entry name" value="IG"/>
    <property type="match status" value="1"/>
</dbReference>
<dbReference type="SMART" id="SM00406">
    <property type="entry name" value="IGv"/>
    <property type="match status" value="1"/>
</dbReference>
<dbReference type="InterPro" id="IPR036179">
    <property type="entry name" value="Ig-like_dom_sf"/>
</dbReference>
<keyword evidence="1 7" id="KW-0732">Signal</keyword>
<evidence type="ECO:0000256" key="6">
    <source>
        <dbReference type="ARBA" id="ARBA00043266"/>
    </source>
</evidence>
<dbReference type="InterPro" id="IPR007110">
    <property type="entry name" value="Ig-like_dom"/>
</dbReference>
<feature type="chain" id="PRO_5047127969" description="Ig-like domain-containing protein" evidence="7">
    <location>
        <begin position="21"/>
        <end position="175"/>
    </location>
</feature>
<comment type="caution">
    <text evidence="9">The sequence shown here is derived from an EMBL/GenBank/DDBJ whole genome shotgun (WGS) entry which is preliminary data.</text>
</comment>
<dbReference type="InterPro" id="IPR013783">
    <property type="entry name" value="Ig-like_fold"/>
</dbReference>
<evidence type="ECO:0000313" key="10">
    <source>
        <dbReference type="Proteomes" id="UP001369086"/>
    </source>
</evidence>
<dbReference type="EMBL" id="JAHFZB010000022">
    <property type="protein sequence ID" value="KAK6476620.1"/>
    <property type="molecule type" value="Genomic_DNA"/>
</dbReference>
<keyword evidence="6" id="KW-1279">T cell receptor</keyword>
<evidence type="ECO:0000313" key="9">
    <source>
        <dbReference type="EMBL" id="KAK6476620.1"/>
    </source>
</evidence>
<dbReference type="InterPro" id="IPR051006">
    <property type="entry name" value="TCR_variable_domain"/>
</dbReference>
<evidence type="ECO:0000256" key="5">
    <source>
        <dbReference type="ARBA" id="ARBA00023319"/>
    </source>
</evidence>
<dbReference type="Proteomes" id="UP001369086">
    <property type="component" value="Unassembled WGS sequence"/>
</dbReference>
<evidence type="ECO:0000256" key="1">
    <source>
        <dbReference type="ARBA" id="ARBA00022729"/>
    </source>
</evidence>